<dbReference type="Pfam" id="PF10502">
    <property type="entry name" value="Peptidase_S26"/>
    <property type="match status" value="1"/>
</dbReference>
<dbReference type="InterPro" id="IPR019757">
    <property type="entry name" value="Pept_S26A_signal_pept_1_Lys-AS"/>
</dbReference>
<dbReference type="NCBIfam" id="TIGR02227">
    <property type="entry name" value="sigpep_I_bact"/>
    <property type="match status" value="1"/>
</dbReference>
<keyword evidence="6" id="KW-0645">Protease</keyword>
<evidence type="ECO:0000256" key="1">
    <source>
        <dbReference type="ARBA" id="ARBA00000677"/>
    </source>
</evidence>
<feature type="domain" description="Peptidase S26" evidence="7">
    <location>
        <begin position="261"/>
        <end position="411"/>
    </location>
</feature>
<dbReference type="EMBL" id="AP026866">
    <property type="protein sequence ID" value="BDS08300.1"/>
    <property type="molecule type" value="Genomic_DNA"/>
</dbReference>
<dbReference type="SUPFAM" id="SSF51306">
    <property type="entry name" value="LexA/Signal peptidase"/>
    <property type="match status" value="1"/>
</dbReference>
<dbReference type="CDD" id="cd06530">
    <property type="entry name" value="S26_SPase_I"/>
    <property type="match status" value="1"/>
</dbReference>
<gene>
    <name evidence="8" type="ORF">NT6N_33400</name>
</gene>
<keyword evidence="5 6" id="KW-0378">Hydrolase</keyword>
<dbReference type="InterPro" id="IPR000223">
    <property type="entry name" value="Pept_S26A_signal_pept_1"/>
</dbReference>
<dbReference type="GO" id="GO:0006465">
    <property type="term" value="P:signal peptide processing"/>
    <property type="evidence" value="ECO:0007669"/>
    <property type="project" value="InterPro"/>
</dbReference>
<evidence type="ECO:0000256" key="4">
    <source>
        <dbReference type="ARBA" id="ARBA00019232"/>
    </source>
</evidence>
<dbReference type="EC" id="3.4.21.89" evidence="3 6"/>
<dbReference type="KEGG" id="osu:NT6N_33400"/>
<evidence type="ECO:0000256" key="3">
    <source>
        <dbReference type="ARBA" id="ARBA00013208"/>
    </source>
</evidence>
<comment type="catalytic activity">
    <reaction evidence="1 6">
        <text>Cleavage of hydrophobic, N-terminal signal or leader sequences from secreted and periplasmic proteins.</text>
        <dbReference type="EC" id="3.4.21.89"/>
    </reaction>
</comment>
<comment type="subcellular location">
    <subcellularLocation>
        <location evidence="6">Membrane</location>
        <topology evidence="6">Single-pass type II membrane protein</topology>
    </subcellularLocation>
</comment>
<dbReference type="PANTHER" id="PTHR43390">
    <property type="entry name" value="SIGNAL PEPTIDASE I"/>
    <property type="match status" value="1"/>
</dbReference>
<reference evidence="8" key="1">
    <citation type="submission" date="2024-07" db="EMBL/GenBank/DDBJ databases">
        <title>Complete genome sequence of Verrucomicrobiaceae bacterium NT6N.</title>
        <authorList>
            <person name="Huang C."/>
            <person name="Takami H."/>
            <person name="Hamasaki K."/>
        </authorList>
    </citation>
    <scope>NUCLEOTIDE SEQUENCE</scope>
    <source>
        <strain evidence="8">NT6N</strain>
    </source>
</reference>
<dbReference type="PANTHER" id="PTHR43390:SF1">
    <property type="entry name" value="CHLOROPLAST PROCESSING PEPTIDASE"/>
    <property type="match status" value="1"/>
</dbReference>
<dbReference type="PRINTS" id="PR00727">
    <property type="entry name" value="LEADERPTASE"/>
</dbReference>
<dbReference type="GO" id="GO:0004252">
    <property type="term" value="F:serine-type endopeptidase activity"/>
    <property type="evidence" value="ECO:0007669"/>
    <property type="project" value="InterPro"/>
</dbReference>
<evidence type="ECO:0000256" key="2">
    <source>
        <dbReference type="ARBA" id="ARBA00009370"/>
    </source>
</evidence>
<evidence type="ECO:0000256" key="5">
    <source>
        <dbReference type="ARBA" id="ARBA00022801"/>
    </source>
</evidence>
<organism evidence="8">
    <name type="scientific">Oceaniferula spumae</name>
    <dbReference type="NCBI Taxonomy" id="2979115"/>
    <lineage>
        <taxon>Bacteria</taxon>
        <taxon>Pseudomonadati</taxon>
        <taxon>Verrucomicrobiota</taxon>
        <taxon>Verrucomicrobiia</taxon>
        <taxon>Verrucomicrobiales</taxon>
        <taxon>Verrucomicrobiaceae</taxon>
        <taxon>Oceaniferula</taxon>
    </lineage>
</organism>
<protein>
    <recommendedName>
        <fullName evidence="4 6">Signal peptidase I</fullName>
        <ecNumber evidence="3 6">3.4.21.89</ecNumber>
    </recommendedName>
</protein>
<accession>A0AAT9FQT7</accession>
<proteinExistence type="inferred from homology"/>
<dbReference type="GO" id="GO:0016020">
    <property type="term" value="C:membrane"/>
    <property type="evidence" value="ECO:0007669"/>
    <property type="project" value="UniProtKB-SubCell"/>
</dbReference>
<dbReference type="GO" id="GO:0009003">
    <property type="term" value="F:signal peptidase activity"/>
    <property type="evidence" value="ECO:0007669"/>
    <property type="project" value="UniProtKB-EC"/>
</dbReference>
<sequence length="422" mass="46665">MFAPKWKKEAKLLDKAAKKFLNYKRDLLEDQQIAEINSRRDDLRQSVKAGNKEQCAEASKQLQATCENALPRYQSQGWVEENLEVFFVAIVVALGLRAYVVQPFRIPTGSMQPTLNGIVATPLPDGNDGPSFPIRMAQKATHGRTYVNLVTDSAKTLRQNNPIVETTVFHFFTRTYIHFSDGSKMSFPGPKAALISQGQDGKGFGFAKTCGLIPSGALSEEQLNQARQSGLPFEGAPGNEAGFYTSPTLAPNTTIAHGYIDSGDLILVDKMSYHFRRPSRGEVFVFDTRNIQRIHSEARKAGTVAGSHYIKRLAAVPGDSLQIKGLDLYINGELAEEPGFKQVMSQDDGYRGYEPRERLSGNQIFTASESTRPGMNEYIALGDNSFNSSDSRHWGTVKEFNVIGPASFTLWPFGNGHWGVIK</sequence>
<evidence type="ECO:0000313" key="8">
    <source>
        <dbReference type="EMBL" id="BDS08300.1"/>
    </source>
</evidence>
<dbReference type="InterPro" id="IPR019533">
    <property type="entry name" value="Peptidase_S26"/>
</dbReference>
<comment type="similarity">
    <text evidence="2 6">Belongs to the peptidase S26 family.</text>
</comment>
<dbReference type="Gene3D" id="2.10.109.10">
    <property type="entry name" value="Umud Fragment, subunit A"/>
    <property type="match status" value="1"/>
</dbReference>
<evidence type="ECO:0000256" key="6">
    <source>
        <dbReference type="RuleBase" id="RU362042"/>
    </source>
</evidence>
<name>A0AAT9FQT7_9BACT</name>
<dbReference type="AlphaFoldDB" id="A0AAT9FQT7"/>
<evidence type="ECO:0000259" key="7">
    <source>
        <dbReference type="Pfam" id="PF10502"/>
    </source>
</evidence>
<dbReference type="InterPro" id="IPR036286">
    <property type="entry name" value="LexA/Signal_pep-like_sf"/>
</dbReference>
<dbReference type="PROSITE" id="PS00760">
    <property type="entry name" value="SPASE_I_2"/>
    <property type="match status" value="1"/>
</dbReference>